<feature type="compositionally biased region" description="Low complexity" evidence="3">
    <location>
        <begin position="231"/>
        <end position="244"/>
    </location>
</feature>
<organism evidence="4 5">
    <name type="scientific">Reticulibacter mediterranei</name>
    <dbReference type="NCBI Taxonomy" id="2778369"/>
    <lineage>
        <taxon>Bacteria</taxon>
        <taxon>Bacillati</taxon>
        <taxon>Chloroflexota</taxon>
        <taxon>Ktedonobacteria</taxon>
        <taxon>Ktedonobacterales</taxon>
        <taxon>Reticulibacteraceae</taxon>
        <taxon>Reticulibacter</taxon>
    </lineage>
</organism>
<dbReference type="AlphaFoldDB" id="A0A8J3IUS7"/>
<keyword evidence="2" id="KW-0175">Coiled coil</keyword>
<comment type="caution">
    <text evidence="4">The sequence shown here is derived from an EMBL/GenBank/DDBJ whole genome shotgun (WGS) entry which is preliminary data.</text>
</comment>
<evidence type="ECO:0000256" key="3">
    <source>
        <dbReference type="SAM" id="MobiDB-lite"/>
    </source>
</evidence>
<sequence>MNLLERVLTLLRANLNTVVEKADDPEKALRQLQLDMRNQLVQVKTQVATAIAESRKLLKRSQERASEAEMWLKKAEQAVQQGNDDAARTALTRHNDIHKQAQRYKQLQKEQEQLVTTMRGALRQLEAKIAEIETTIELLETRKRSALIQQRVYEALNKTGKSQQRDNATRAQDAILDAEARARALAALHQHDLDAQLEQLSEEQMLEQQLNNLKAMHNLPAQPPLLEAGNPHSSPLLRPQPRSSEPAHKLVTGNAGQNEPHPSALERDEQLKKLLEKPSESS</sequence>
<evidence type="ECO:0000256" key="2">
    <source>
        <dbReference type="SAM" id="Coils"/>
    </source>
</evidence>
<dbReference type="RefSeq" id="WP_220206315.1">
    <property type="nucleotide sequence ID" value="NZ_BNJK01000001.1"/>
</dbReference>
<dbReference type="PANTHER" id="PTHR31088:SF6">
    <property type="entry name" value="PHAGE SHOCK PROTEIN A"/>
    <property type="match status" value="1"/>
</dbReference>
<evidence type="ECO:0008006" key="6">
    <source>
        <dbReference type="Google" id="ProtNLM"/>
    </source>
</evidence>
<evidence type="ECO:0000313" key="4">
    <source>
        <dbReference type="EMBL" id="GHO95646.1"/>
    </source>
</evidence>
<protein>
    <recommendedName>
        <fullName evidence="6">Phage shock protein A</fullName>
    </recommendedName>
</protein>
<dbReference type="Pfam" id="PF04012">
    <property type="entry name" value="PspA_IM30"/>
    <property type="match status" value="1"/>
</dbReference>
<name>A0A8J3IUS7_9CHLR</name>
<dbReference type="EMBL" id="BNJK01000001">
    <property type="protein sequence ID" value="GHO95646.1"/>
    <property type="molecule type" value="Genomic_DNA"/>
</dbReference>
<dbReference type="PANTHER" id="PTHR31088">
    <property type="entry name" value="MEMBRANE-ASSOCIATED PROTEIN VIPP1, CHLOROPLASTIC"/>
    <property type="match status" value="1"/>
</dbReference>
<accession>A0A8J3IUS7</accession>
<comment type="similarity">
    <text evidence="1">Belongs to the PspA/Vipp/IM30 family.</text>
</comment>
<gene>
    <name evidence="4" type="ORF">KSF_056940</name>
</gene>
<keyword evidence="5" id="KW-1185">Reference proteome</keyword>
<evidence type="ECO:0000313" key="5">
    <source>
        <dbReference type="Proteomes" id="UP000597444"/>
    </source>
</evidence>
<feature type="coiled-coil region" evidence="2">
    <location>
        <begin position="104"/>
        <end position="149"/>
    </location>
</feature>
<reference evidence="4" key="1">
    <citation type="submission" date="2020-10" db="EMBL/GenBank/DDBJ databases">
        <title>Taxonomic study of unclassified bacteria belonging to the class Ktedonobacteria.</title>
        <authorList>
            <person name="Yabe S."/>
            <person name="Wang C.M."/>
            <person name="Zheng Y."/>
            <person name="Sakai Y."/>
            <person name="Cavaletti L."/>
            <person name="Monciardini P."/>
            <person name="Donadio S."/>
        </authorList>
    </citation>
    <scope>NUCLEOTIDE SEQUENCE</scope>
    <source>
        <strain evidence="4">ID150040</strain>
    </source>
</reference>
<dbReference type="Proteomes" id="UP000597444">
    <property type="component" value="Unassembled WGS sequence"/>
</dbReference>
<evidence type="ECO:0000256" key="1">
    <source>
        <dbReference type="ARBA" id="ARBA00043985"/>
    </source>
</evidence>
<feature type="region of interest" description="Disordered" evidence="3">
    <location>
        <begin position="221"/>
        <end position="267"/>
    </location>
</feature>
<dbReference type="InterPro" id="IPR007157">
    <property type="entry name" value="PspA_VIPP1"/>
</dbReference>
<proteinExistence type="inferred from homology"/>